<feature type="region of interest" description="Disordered" evidence="1">
    <location>
        <begin position="470"/>
        <end position="495"/>
    </location>
</feature>
<feature type="region of interest" description="Disordered" evidence="1">
    <location>
        <begin position="96"/>
        <end position="124"/>
    </location>
</feature>
<dbReference type="AlphaFoldDB" id="A0A7J7INT9"/>
<feature type="compositionally biased region" description="Polar residues" evidence="1">
    <location>
        <begin position="107"/>
        <end position="116"/>
    </location>
</feature>
<evidence type="ECO:0000256" key="1">
    <source>
        <dbReference type="SAM" id="MobiDB-lite"/>
    </source>
</evidence>
<feature type="region of interest" description="Disordered" evidence="1">
    <location>
        <begin position="35"/>
        <end position="77"/>
    </location>
</feature>
<dbReference type="Proteomes" id="UP000530660">
    <property type="component" value="Unassembled WGS sequence"/>
</dbReference>
<gene>
    <name evidence="2" type="ORF">F1559_002090</name>
</gene>
<keyword evidence="3" id="KW-1185">Reference proteome</keyword>
<sequence length="829" mass="91956">MGGSTRDFISDELLLDELEAGTGDSLASELVAAIGAERNTGPGPNSRNRKVDGGRTSFIGSKRPSWEEPPAPNSVGSEAVPAQLERVCEIVGETTQHGRLDTDKPHSTFSAQQNSCESDHGKSVSTSRWCHASDSGETCGNACRIHNRENESALLREKLFRLSHICELMHASPDVFACALARLASNSEELTRNCIIPHLVDASMLKENALPIRYLRACVATGLVRCVDVVQLFITRDAGALHNCSLAFLIFIRDILQFYTFRNGDSEECESFLDGLTLLAEGANQRNQARELLVSLLTSHRVIALARISARRARAPWARLQQRLREIPLAALAESVAEDEFDAWWLSNGKEYVDVWLERAPSDFSFLCDMRNFPNANVELRVTEMIENMNHQCLIPNEVRHALIHLCQTPDIGLGIEVRCFESISDAFLLDPERQKRGEKRLGSPELLLSLAEAYSSVITAFCTGVRNAPREIPADPPTSPHSSPKAAPNPGSGEMVQQNELMEESRWGVTQPCLLKEKHDIAEHKQGRIYATRSPDYRSQQYAEFCGFRSTRLRGLGARVLPAVLRKNEHVDDFCMPLTIAFAFMLCALSDSVHFSRVRKPCSFAQAPLKDNQLGQSLHGKIATLENGIRNCVSAYTNREQSGENIEEGSNKESVDADQKCTLTHCLLSDSGSDEISRDSCSKMRLSGKIALDIARLAISLMQYDIHGKRDSDQKPRLSSFGLTGAFMVLFLAQIPKLFRSLTEAIVRELIFAIHRLMVMCDHCDGSNREDITYRLNSADKLTEDSGTVSSPALIALQKIQFLVMENADLCGILGADGRYLRELSEFL</sequence>
<feature type="compositionally biased region" description="Basic and acidic residues" evidence="1">
    <location>
        <begin position="96"/>
        <end position="106"/>
    </location>
</feature>
<reference evidence="2 3" key="1">
    <citation type="journal article" date="2020" name="J. Phycol.">
        <title>Comparative genome analysis reveals Cyanidiococcus gen. nov., a new extremophilic red algal genus sister to Cyanidioschyzon (Cyanidioschyzonaceae, Rhodophyta).</title>
        <authorList>
            <person name="Liu S.-L."/>
            <person name="Chiang Y.-R."/>
            <person name="Yoon H.S."/>
            <person name="Fu H.-Y."/>
        </authorList>
    </citation>
    <scope>NUCLEOTIDE SEQUENCE [LARGE SCALE GENOMIC DNA]</scope>
    <source>
        <strain evidence="2 3">THAL066</strain>
    </source>
</reference>
<organism evidence="2 3">
    <name type="scientific">Cyanidiococcus yangmingshanensis</name>
    <dbReference type="NCBI Taxonomy" id="2690220"/>
    <lineage>
        <taxon>Eukaryota</taxon>
        <taxon>Rhodophyta</taxon>
        <taxon>Bangiophyceae</taxon>
        <taxon>Cyanidiales</taxon>
        <taxon>Cyanidiaceae</taxon>
        <taxon>Cyanidiococcus</taxon>
    </lineage>
</organism>
<dbReference type="EMBL" id="VWRR01000002">
    <property type="protein sequence ID" value="KAF6004805.1"/>
    <property type="molecule type" value="Genomic_DNA"/>
</dbReference>
<name>A0A7J7INT9_9RHOD</name>
<accession>A0A7J7INT9</accession>
<evidence type="ECO:0000313" key="2">
    <source>
        <dbReference type="EMBL" id="KAF6004805.1"/>
    </source>
</evidence>
<protein>
    <submittedName>
        <fullName evidence="2">Uncharacterized protein</fullName>
    </submittedName>
</protein>
<proteinExistence type="predicted"/>
<comment type="caution">
    <text evidence="2">The sequence shown here is derived from an EMBL/GenBank/DDBJ whole genome shotgun (WGS) entry which is preliminary data.</text>
</comment>
<evidence type="ECO:0000313" key="3">
    <source>
        <dbReference type="Proteomes" id="UP000530660"/>
    </source>
</evidence>